<dbReference type="KEGG" id="ehx:EMIHUDRAFT_240683"/>
<dbReference type="AlphaFoldDB" id="A0A0D3JES2"/>
<comment type="subcellular location">
    <subcellularLocation>
        <location evidence="1">Nucleus</location>
    </subcellularLocation>
</comment>
<reference evidence="5" key="1">
    <citation type="journal article" date="2013" name="Nature">
        <title>Pan genome of the phytoplankton Emiliania underpins its global distribution.</title>
        <authorList>
            <person name="Read B.A."/>
            <person name="Kegel J."/>
            <person name="Klute M.J."/>
            <person name="Kuo A."/>
            <person name="Lefebvre S.C."/>
            <person name="Maumus F."/>
            <person name="Mayer C."/>
            <person name="Miller J."/>
            <person name="Monier A."/>
            <person name="Salamov A."/>
            <person name="Young J."/>
            <person name="Aguilar M."/>
            <person name="Claverie J.M."/>
            <person name="Frickenhaus S."/>
            <person name="Gonzalez K."/>
            <person name="Herman E.K."/>
            <person name="Lin Y.C."/>
            <person name="Napier J."/>
            <person name="Ogata H."/>
            <person name="Sarno A.F."/>
            <person name="Shmutz J."/>
            <person name="Schroeder D."/>
            <person name="de Vargas C."/>
            <person name="Verret F."/>
            <person name="von Dassow P."/>
            <person name="Valentin K."/>
            <person name="Van de Peer Y."/>
            <person name="Wheeler G."/>
            <person name="Dacks J.B."/>
            <person name="Delwiche C.F."/>
            <person name="Dyhrman S.T."/>
            <person name="Glockner G."/>
            <person name="John U."/>
            <person name="Richards T."/>
            <person name="Worden A.Z."/>
            <person name="Zhang X."/>
            <person name="Grigoriev I.V."/>
            <person name="Allen A.E."/>
            <person name="Bidle K."/>
            <person name="Borodovsky M."/>
            <person name="Bowler C."/>
            <person name="Brownlee C."/>
            <person name="Cock J.M."/>
            <person name="Elias M."/>
            <person name="Gladyshev V.N."/>
            <person name="Groth M."/>
            <person name="Guda C."/>
            <person name="Hadaegh A."/>
            <person name="Iglesias-Rodriguez M.D."/>
            <person name="Jenkins J."/>
            <person name="Jones B.M."/>
            <person name="Lawson T."/>
            <person name="Leese F."/>
            <person name="Lindquist E."/>
            <person name="Lobanov A."/>
            <person name="Lomsadze A."/>
            <person name="Malik S.B."/>
            <person name="Marsh M.E."/>
            <person name="Mackinder L."/>
            <person name="Mock T."/>
            <person name="Mueller-Roeber B."/>
            <person name="Pagarete A."/>
            <person name="Parker M."/>
            <person name="Probert I."/>
            <person name="Quesneville H."/>
            <person name="Raines C."/>
            <person name="Rensing S.A."/>
            <person name="Riano-Pachon D.M."/>
            <person name="Richier S."/>
            <person name="Rokitta S."/>
            <person name="Shiraiwa Y."/>
            <person name="Soanes D.M."/>
            <person name="van der Giezen M."/>
            <person name="Wahlund T.M."/>
            <person name="Williams B."/>
            <person name="Wilson W."/>
            <person name="Wolfe G."/>
            <person name="Wurch L.L."/>
        </authorList>
    </citation>
    <scope>NUCLEOTIDE SEQUENCE</scope>
</reference>
<dbReference type="Pfam" id="PF00046">
    <property type="entry name" value="Homeodomain"/>
    <property type="match status" value="1"/>
</dbReference>
<reference evidence="4" key="2">
    <citation type="submission" date="2024-10" db="UniProtKB">
        <authorList>
            <consortium name="EnsemblProtists"/>
        </authorList>
    </citation>
    <scope>IDENTIFICATION</scope>
</reference>
<dbReference type="InterPro" id="IPR001356">
    <property type="entry name" value="HD"/>
</dbReference>
<dbReference type="GO" id="GO:0003677">
    <property type="term" value="F:DNA binding"/>
    <property type="evidence" value="ECO:0007669"/>
    <property type="project" value="UniProtKB-KW"/>
</dbReference>
<dbReference type="SMART" id="SM00389">
    <property type="entry name" value="HOX"/>
    <property type="match status" value="1"/>
</dbReference>
<keyword evidence="1" id="KW-0238">DNA-binding</keyword>
<keyword evidence="1" id="KW-0539">Nucleus</keyword>
<dbReference type="GeneID" id="17267552"/>
<name>A0A0D3JES2_EMIH1</name>
<organism evidence="4 5">
    <name type="scientific">Emiliania huxleyi (strain CCMP1516)</name>
    <dbReference type="NCBI Taxonomy" id="280463"/>
    <lineage>
        <taxon>Eukaryota</taxon>
        <taxon>Haptista</taxon>
        <taxon>Haptophyta</taxon>
        <taxon>Prymnesiophyceae</taxon>
        <taxon>Isochrysidales</taxon>
        <taxon>Noelaerhabdaceae</taxon>
        <taxon>Emiliania</taxon>
    </lineage>
</organism>
<evidence type="ECO:0000313" key="4">
    <source>
        <dbReference type="EnsemblProtists" id="EOD22007"/>
    </source>
</evidence>
<proteinExistence type="predicted"/>
<feature type="compositionally biased region" description="Basic and acidic residues" evidence="2">
    <location>
        <begin position="38"/>
        <end position="58"/>
    </location>
</feature>
<feature type="region of interest" description="Disordered" evidence="2">
    <location>
        <begin position="1"/>
        <end position="87"/>
    </location>
</feature>
<keyword evidence="1" id="KW-0371">Homeobox</keyword>
<sequence>MKRGSAAGQERVRSARRTDSSASHASTAVPESLKLPGRSRDVGDVSRSVDESIREDGRALQPGETSEVGQSTQSTPSHALLRKVSQTQPADDAAIVSLMALASASAPAGLSEECPSPGGGSRTAQKRKLREDDSRATGGAEGRRMTPPEWDPPEPERGAYRLASGASIETLKRLAAAFKLCPTPNVWQLESISQSVELPTPKLAQWFATRRALQEWASRVPSGHLNASLLMEVFYPERERKRCHNSLGITNTVPASAVKGHSPAR</sequence>
<evidence type="ECO:0000256" key="1">
    <source>
        <dbReference type="RuleBase" id="RU000682"/>
    </source>
</evidence>
<dbReference type="Gene3D" id="1.10.10.60">
    <property type="entry name" value="Homeodomain-like"/>
    <property type="match status" value="1"/>
</dbReference>
<evidence type="ECO:0000313" key="5">
    <source>
        <dbReference type="Proteomes" id="UP000013827"/>
    </source>
</evidence>
<dbReference type="EnsemblProtists" id="EOD22007">
    <property type="protein sequence ID" value="EOD22007"/>
    <property type="gene ID" value="EMIHUDRAFT_240683"/>
</dbReference>
<dbReference type="CDD" id="cd00086">
    <property type="entry name" value="homeodomain"/>
    <property type="match status" value="1"/>
</dbReference>
<feature type="compositionally biased region" description="Basic and acidic residues" evidence="2">
    <location>
        <begin position="10"/>
        <end position="19"/>
    </location>
</feature>
<dbReference type="HOGENOM" id="CLU_1091694_0_0_1"/>
<dbReference type="GO" id="GO:0005634">
    <property type="term" value="C:nucleus"/>
    <property type="evidence" value="ECO:0007669"/>
    <property type="project" value="UniProtKB-SubCell"/>
</dbReference>
<feature type="compositionally biased region" description="Basic and acidic residues" evidence="2">
    <location>
        <begin position="129"/>
        <end position="146"/>
    </location>
</feature>
<feature type="compositionally biased region" description="Polar residues" evidence="2">
    <location>
        <begin position="63"/>
        <end position="77"/>
    </location>
</feature>
<evidence type="ECO:0000256" key="2">
    <source>
        <dbReference type="SAM" id="MobiDB-lite"/>
    </source>
</evidence>
<dbReference type="SUPFAM" id="SSF46689">
    <property type="entry name" value="Homeodomain-like"/>
    <property type="match status" value="1"/>
</dbReference>
<keyword evidence="5" id="KW-1185">Reference proteome</keyword>
<accession>A0A0D3JES2</accession>
<evidence type="ECO:0000259" key="3">
    <source>
        <dbReference type="SMART" id="SM00389"/>
    </source>
</evidence>
<dbReference type="InterPro" id="IPR009057">
    <property type="entry name" value="Homeodomain-like_sf"/>
</dbReference>
<dbReference type="Proteomes" id="UP000013827">
    <property type="component" value="Unassembled WGS sequence"/>
</dbReference>
<feature type="domain" description="Homeobox" evidence="3">
    <location>
        <begin position="157"/>
        <end position="221"/>
    </location>
</feature>
<protein>
    <recommendedName>
        <fullName evidence="3">Homeobox domain-containing protein</fullName>
    </recommendedName>
</protein>
<dbReference type="PaxDb" id="2903-EOD22007"/>
<feature type="region of interest" description="Disordered" evidence="2">
    <location>
        <begin position="108"/>
        <end position="157"/>
    </location>
</feature>
<dbReference type="RefSeq" id="XP_005774436.1">
    <property type="nucleotide sequence ID" value="XM_005774379.1"/>
</dbReference>